<gene>
    <name evidence="1" type="ORF">TorRG33x02_222710</name>
</gene>
<name>A0A2P5E8T1_TREOI</name>
<evidence type="ECO:0000313" key="2">
    <source>
        <dbReference type="Proteomes" id="UP000237000"/>
    </source>
</evidence>
<comment type="caution">
    <text evidence="1">The sequence shown here is derived from an EMBL/GenBank/DDBJ whole genome shotgun (WGS) entry which is preliminary data.</text>
</comment>
<accession>A0A2P5E8T1</accession>
<proteinExistence type="predicted"/>
<keyword evidence="2" id="KW-1185">Reference proteome</keyword>
<dbReference type="InParanoid" id="A0A2P5E8T1"/>
<dbReference type="Proteomes" id="UP000237000">
    <property type="component" value="Unassembled WGS sequence"/>
</dbReference>
<dbReference type="EMBL" id="JXTC01000205">
    <property type="protein sequence ID" value="PON81948.1"/>
    <property type="molecule type" value="Genomic_DNA"/>
</dbReference>
<evidence type="ECO:0000313" key="1">
    <source>
        <dbReference type="EMBL" id="PON81948.1"/>
    </source>
</evidence>
<organism evidence="1 2">
    <name type="scientific">Trema orientale</name>
    <name type="common">Charcoal tree</name>
    <name type="synonym">Celtis orientalis</name>
    <dbReference type="NCBI Taxonomy" id="63057"/>
    <lineage>
        <taxon>Eukaryota</taxon>
        <taxon>Viridiplantae</taxon>
        <taxon>Streptophyta</taxon>
        <taxon>Embryophyta</taxon>
        <taxon>Tracheophyta</taxon>
        <taxon>Spermatophyta</taxon>
        <taxon>Magnoliopsida</taxon>
        <taxon>eudicotyledons</taxon>
        <taxon>Gunneridae</taxon>
        <taxon>Pentapetalae</taxon>
        <taxon>rosids</taxon>
        <taxon>fabids</taxon>
        <taxon>Rosales</taxon>
        <taxon>Cannabaceae</taxon>
        <taxon>Trema</taxon>
    </lineage>
</organism>
<reference evidence="2" key="1">
    <citation type="submission" date="2016-06" db="EMBL/GenBank/DDBJ databases">
        <title>Parallel loss of symbiosis genes in relatives of nitrogen-fixing non-legume Parasponia.</title>
        <authorList>
            <person name="Van Velzen R."/>
            <person name="Holmer R."/>
            <person name="Bu F."/>
            <person name="Rutten L."/>
            <person name="Van Zeijl A."/>
            <person name="Liu W."/>
            <person name="Santuari L."/>
            <person name="Cao Q."/>
            <person name="Sharma T."/>
            <person name="Shen D."/>
            <person name="Roswanjaya Y."/>
            <person name="Wardhani T."/>
            <person name="Kalhor M.S."/>
            <person name="Jansen J."/>
            <person name="Van den Hoogen J."/>
            <person name="Gungor B."/>
            <person name="Hartog M."/>
            <person name="Hontelez J."/>
            <person name="Verver J."/>
            <person name="Yang W.-C."/>
            <person name="Schijlen E."/>
            <person name="Repin R."/>
            <person name="Schilthuizen M."/>
            <person name="Schranz E."/>
            <person name="Heidstra R."/>
            <person name="Miyata K."/>
            <person name="Fedorova E."/>
            <person name="Kohlen W."/>
            <person name="Bisseling T."/>
            <person name="Smit S."/>
            <person name="Geurts R."/>
        </authorList>
    </citation>
    <scope>NUCLEOTIDE SEQUENCE [LARGE SCALE GENOMIC DNA]</scope>
    <source>
        <strain evidence="2">cv. RG33-2</strain>
    </source>
</reference>
<dbReference type="AlphaFoldDB" id="A0A2P5E8T1"/>
<feature type="non-terminal residue" evidence="1">
    <location>
        <position position="1"/>
    </location>
</feature>
<sequence>AVVPQRQNPLKAVAPQRHICGAAAPLHGTAAPLWRHSATSGHPSATPSVILDRFLI</sequence>
<protein>
    <submittedName>
        <fullName evidence="1">Uncharacterized protein</fullName>
    </submittedName>
</protein>